<evidence type="ECO:0000313" key="1">
    <source>
        <dbReference type="EMBL" id="AXR03559.1"/>
    </source>
</evidence>
<accession>A0AAD0W4T1</accession>
<dbReference type="EMBL" id="CP031761">
    <property type="protein sequence ID" value="AXR03559.1"/>
    <property type="molecule type" value="Genomic_DNA"/>
</dbReference>
<protein>
    <submittedName>
        <fullName evidence="1">Uncharacterized protein</fullName>
    </submittedName>
</protein>
<dbReference type="AlphaFoldDB" id="A0AAD0W4T1"/>
<dbReference type="Proteomes" id="UP000258102">
    <property type="component" value="Chromosome 1"/>
</dbReference>
<proteinExistence type="predicted"/>
<evidence type="ECO:0000313" key="2">
    <source>
        <dbReference type="Proteomes" id="UP000258102"/>
    </source>
</evidence>
<sequence length="117" mass="12962">MRVANISEIHHIQSAAAQDFEVIKAEIEKGLAVLVEFAGCYCVLRQDRDGLCVVCAEGKNLRLIAPCIVALARKLLAPSIVYHTKRKALNRLLSAYSFVYESTDEDGYAVYRMALDG</sequence>
<name>A0AAD0W4T1_PSEO7</name>
<gene>
    <name evidence="1" type="ORF">D0511_16830</name>
</gene>
<reference evidence="1 2" key="1">
    <citation type="submission" date="2018-08" db="EMBL/GenBank/DDBJ databases">
        <title>Whole Genome Sequences of Two Pseudoalteromonas piscicida Strains, DE1-A and DE2-A, which Exhibit Strong Antibacterial Activity against Vibrio vulnificus.</title>
        <authorList>
            <person name="Richards G.P."/>
            <person name="Needleman D.S."/>
            <person name="Watson M.A."/>
            <person name="Polson S.W."/>
        </authorList>
    </citation>
    <scope>NUCLEOTIDE SEQUENCE [LARGE SCALE GENOMIC DNA]</scope>
    <source>
        <strain evidence="1 2">DE2-A</strain>
    </source>
</reference>
<dbReference type="KEGG" id="ppis:B1L02_16760"/>
<dbReference type="RefSeq" id="WP_088531935.1">
    <property type="nucleotide sequence ID" value="NZ_CP021646.1"/>
</dbReference>
<organism evidence="1 2">
    <name type="scientific">Pseudoalteromonas piscicida</name>
    <dbReference type="NCBI Taxonomy" id="43662"/>
    <lineage>
        <taxon>Bacteria</taxon>
        <taxon>Pseudomonadati</taxon>
        <taxon>Pseudomonadota</taxon>
        <taxon>Gammaproteobacteria</taxon>
        <taxon>Alteromonadales</taxon>
        <taxon>Pseudoalteromonadaceae</taxon>
        <taxon>Pseudoalteromonas</taxon>
    </lineage>
</organism>